<dbReference type="InterPro" id="IPR019262">
    <property type="entry name" value="DUF2272"/>
</dbReference>
<dbReference type="Pfam" id="PF10030">
    <property type="entry name" value="DUF2272"/>
    <property type="match status" value="1"/>
</dbReference>
<protein>
    <recommendedName>
        <fullName evidence="1">DUF2272 domain-containing protein</fullName>
    </recommendedName>
</protein>
<dbReference type="EMBL" id="JACIDM010000003">
    <property type="protein sequence ID" value="MBB4084049.1"/>
    <property type="molecule type" value="Genomic_DNA"/>
</dbReference>
<gene>
    <name evidence="2" type="ORF">GGR12_002937</name>
</gene>
<dbReference type="RefSeq" id="WP_183205170.1">
    <property type="nucleotide sequence ID" value="NZ_BAAAER010000003.1"/>
</dbReference>
<evidence type="ECO:0000313" key="3">
    <source>
        <dbReference type="Proteomes" id="UP000529946"/>
    </source>
</evidence>
<sequence>MSTPSVLAIVDAATAEWAHWGKATWNCITGAKSSGFHVDDETAYARYVIDTYLPLHFRPPIRWPSPADISNDDYYWSAVCVSYIMRKAGFAPADFPIGQAHSTYVTWAIKNRKSGTPAAYWGYRVDDALATPEVGDIIAYARGRNMTRAKALTYYDRTGGYESHADIVVAKRPGEIDVIGGNVRDSVTKKTLRIDASGRIADPHHHWFAVMRRRDLAAGATALISPTDWRQAAVKITCGFEVNGDPYEGVSGDFDGMGVSCGALQWNIGSNSLQPMVKAVGKPAVLAAMPTLGAAFWTACNGSVSAGLTTVRGWQSGSKLNATAKAELKALMGSAGMRAEQDKRIDEVADRAQAAMDRWVADGGTSSKRLFCWFFDLVTQNGGMKTLTRAKVLAFIAAAGPANADDVVCDFLAGQAGTGHAKDARANGALWRGVTGEKLELLVMSYLRSDLSASAWRLPVMNRKGAIAIGKGHVNGGLWDFSALGL</sequence>
<dbReference type="AlphaFoldDB" id="A0A7W6NQV7"/>
<proteinExistence type="predicted"/>
<evidence type="ECO:0000313" key="2">
    <source>
        <dbReference type="EMBL" id="MBB4084049.1"/>
    </source>
</evidence>
<keyword evidence="3" id="KW-1185">Reference proteome</keyword>
<reference evidence="2 3" key="1">
    <citation type="submission" date="2020-08" db="EMBL/GenBank/DDBJ databases">
        <title>Genomic Encyclopedia of Type Strains, Phase IV (KMG-IV): sequencing the most valuable type-strain genomes for metagenomic binning, comparative biology and taxonomic classification.</title>
        <authorList>
            <person name="Goeker M."/>
        </authorList>
    </citation>
    <scope>NUCLEOTIDE SEQUENCE [LARGE SCALE GENOMIC DNA]</scope>
    <source>
        <strain evidence="2 3">DSM 23960</strain>
    </source>
</reference>
<feature type="domain" description="DUF2272" evidence="1">
    <location>
        <begin position="71"/>
        <end position="207"/>
    </location>
</feature>
<accession>A0A7W6NQV7</accession>
<dbReference type="Proteomes" id="UP000529946">
    <property type="component" value="Unassembled WGS sequence"/>
</dbReference>
<organism evidence="2 3">
    <name type="scientific">Brevundimonas lenta</name>
    <dbReference type="NCBI Taxonomy" id="424796"/>
    <lineage>
        <taxon>Bacteria</taxon>
        <taxon>Pseudomonadati</taxon>
        <taxon>Pseudomonadota</taxon>
        <taxon>Alphaproteobacteria</taxon>
        <taxon>Caulobacterales</taxon>
        <taxon>Caulobacteraceae</taxon>
        <taxon>Brevundimonas</taxon>
    </lineage>
</organism>
<name>A0A7W6NQV7_9CAUL</name>
<evidence type="ECO:0000259" key="1">
    <source>
        <dbReference type="Pfam" id="PF10030"/>
    </source>
</evidence>
<comment type="caution">
    <text evidence="2">The sequence shown here is derived from an EMBL/GenBank/DDBJ whole genome shotgun (WGS) entry which is preliminary data.</text>
</comment>